<gene>
    <name evidence="2" type="ORF">EV421DRAFT_1742995</name>
</gene>
<dbReference type="Proteomes" id="UP001175226">
    <property type="component" value="Unassembled WGS sequence"/>
</dbReference>
<reference evidence="2" key="1">
    <citation type="submission" date="2023-06" db="EMBL/GenBank/DDBJ databases">
        <authorList>
            <consortium name="Lawrence Berkeley National Laboratory"/>
            <person name="Ahrendt S."/>
            <person name="Sahu N."/>
            <person name="Indic B."/>
            <person name="Wong-Bajracharya J."/>
            <person name="Merenyi Z."/>
            <person name="Ke H.-M."/>
            <person name="Monk M."/>
            <person name="Kocsube S."/>
            <person name="Drula E."/>
            <person name="Lipzen A."/>
            <person name="Balint B."/>
            <person name="Henrissat B."/>
            <person name="Andreopoulos B."/>
            <person name="Martin F.M."/>
            <person name="Harder C.B."/>
            <person name="Rigling D."/>
            <person name="Ford K.L."/>
            <person name="Foster G.D."/>
            <person name="Pangilinan J."/>
            <person name="Papanicolaou A."/>
            <person name="Barry K."/>
            <person name="LaButti K."/>
            <person name="Viragh M."/>
            <person name="Koriabine M."/>
            <person name="Yan M."/>
            <person name="Riley R."/>
            <person name="Champramary S."/>
            <person name="Plett K.L."/>
            <person name="Tsai I.J."/>
            <person name="Slot J."/>
            <person name="Sipos G."/>
            <person name="Plett J."/>
            <person name="Nagy L.G."/>
            <person name="Grigoriev I.V."/>
        </authorList>
    </citation>
    <scope>NUCLEOTIDE SEQUENCE</scope>
    <source>
        <strain evidence="2">FPL87.14</strain>
    </source>
</reference>
<protein>
    <submittedName>
        <fullName evidence="2">Uncharacterized protein</fullName>
    </submittedName>
</protein>
<accession>A0AA39IW34</accession>
<comment type="caution">
    <text evidence="2">The sequence shown here is derived from an EMBL/GenBank/DDBJ whole genome shotgun (WGS) entry which is preliminary data.</text>
</comment>
<evidence type="ECO:0000256" key="1">
    <source>
        <dbReference type="SAM" id="MobiDB-lite"/>
    </source>
</evidence>
<evidence type="ECO:0000313" key="2">
    <source>
        <dbReference type="EMBL" id="KAK0431557.1"/>
    </source>
</evidence>
<feature type="region of interest" description="Disordered" evidence="1">
    <location>
        <begin position="275"/>
        <end position="329"/>
    </location>
</feature>
<dbReference type="EMBL" id="JAUEPT010000111">
    <property type="protein sequence ID" value="KAK0431557.1"/>
    <property type="molecule type" value="Genomic_DNA"/>
</dbReference>
<evidence type="ECO:0000313" key="3">
    <source>
        <dbReference type="Proteomes" id="UP001175226"/>
    </source>
</evidence>
<dbReference type="AlphaFoldDB" id="A0AA39IW34"/>
<keyword evidence="3" id="KW-1185">Reference proteome</keyword>
<sequence length="329" mass="36302">MNERRAAELPDASLILEDDGADSTKVEYSTSSQSAGNFFGRIWGTEFRTMSRTTNSGEDVLPGRLYARRIDALNYQNLGSQGLFHVEPEPIKLGTDLFNEHIHQVLNNCRQAREELLPAIEMNLAEMKPLLVTELYGSYGLELFFWFMKHIPGYWSTRIDLLNDIRDIILSLRSLLRVVKQDARLDHARLLDILFNRFMGVVSSTGLVTPTESQITHGYRGGLRQSACQIRQVFVLGFGSTILEYLYLGDDISDGLLPRGVIGVDMSTTYEITPAATTTEHRGVIHDPSSIEAGSNMTGDFPSGAGSDNLTSSGSDTTGNLPSGDESGE</sequence>
<name>A0AA39IW34_9AGAR</name>
<feature type="compositionally biased region" description="Polar residues" evidence="1">
    <location>
        <begin position="306"/>
        <end position="321"/>
    </location>
</feature>
<organism evidence="2 3">
    <name type="scientific">Armillaria borealis</name>
    <dbReference type="NCBI Taxonomy" id="47425"/>
    <lineage>
        <taxon>Eukaryota</taxon>
        <taxon>Fungi</taxon>
        <taxon>Dikarya</taxon>
        <taxon>Basidiomycota</taxon>
        <taxon>Agaricomycotina</taxon>
        <taxon>Agaricomycetes</taxon>
        <taxon>Agaricomycetidae</taxon>
        <taxon>Agaricales</taxon>
        <taxon>Marasmiineae</taxon>
        <taxon>Physalacriaceae</taxon>
        <taxon>Armillaria</taxon>
    </lineage>
</organism>
<proteinExistence type="predicted"/>